<proteinExistence type="predicted"/>
<dbReference type="Proteomes" id="UP000214688">
    <property type="component" value="Chromosome"/>
</dbReference>
<reference evidence="1 2" key="1">
    <citation type="journal article" date="2015" name="Int. J. Syst. Evol. Microbiol.">
        <title>Tumebacillus algifaecis sp. nov., isolated from decomposing algal scum.</title>
        <authorList>
            <person name="Wu Y.F."/>
            <person name="Zhang B."/>
            <person name="Xing P."/>
            <person name="Wu Q.L."/>
            <person name="Liu S.J."/>
        </authorList>
    </citation>
    <scope>NUCLEOTIDE SEQUENCE [LARGE SCALE GENOMIC DNA]</scope>
    <source>
        <strain evidence="1 2">THMBR28</strain>
    </source>
</reference>
<dbReference type="RefSeq" id="WP_094236449.1">
    <property type="nucleotide sequence ID" value="NZ_CP022657.1"/>
</dbReference>
<evidence type="ECO:0000313" key="2">
    <source>
        <dbReference type="Proteomes" id="UP000214688"/>
    </source>
</evidence>
<gene>
    <name evidence="1" type="ORF">CIG75_09545</name>
</gene>
<accession>A0A223D0W9</accession>
<dbReference type="AlphaFoldDB" id="A0A223D0W9"/>
<dbReference type="KEGG" id="tab:CIG75_09545"/>
<sequence>MRPLANKIVLSCCLIAGIGLSVFAVISLLATDFEINRIAMIDSVAPDFEFVKESEYLTTANQASMETYGTLAEMNDRAVMIAEVQIIDQQIENILEAPPLPVTWSVAEVREVYKGDNTTKSIVIGEIGGMVDRATSKTIEKESNGIPINSENVYEYTIQGSPVMKKGNTYIVLLEQGTKENTYAIVGTVQGKLRISDTTNKGVVTIDPEIFAKQMNELFWFQRKFAGKDKADIAAALKNY</sequence>
<evidence type="ECO:0000313" key="1">
    <source>
        <dbReference type="EMBL" id="ASS75201.1"/>
    </source>
</evidence>
<protein>
    <submittedName>
        <fullName evidence="1">Uncharacterized protein</fullName>
    </submittedName>
</protein>
<dbReference type="EMBL" id="CP022657">
    <property type="protein sequence ID" value="ASS75201.1"/>
    <property type="molecule type" value="Genomic_DNA"/>
</dbReference>
<name>A0A223D0W9_9BACL</name>
<dbReference type="OrthoDB" id="2381222at2"/>
<organism evidence="1 2">
    <name type="scientific">Tumebacillus algifaecis</name>
    <dbReference type="NCBI Taxonomy" id="1214604"/>
    <lineage>
        <taxon>Bacteria</taxon>
        <taxon>Bacillati</taxon>
        <taxon>Bacillota</taxon>
        <taxon>Bacilli</taxon>
        <taxon>Bacillales</taxon>
        <taxon>Alicyclobacillaceae</taxon>
        <taxon>Tumebacillus</taxon>
    </lineage>
</organism>
<keyword evidence="2" id="KW-1185">Reference proteome</keyword>